<gene>
    <name evidence="12" type="ORF">Aam_152_002</name>
</gene>
<comment type="function">
    <text evidence="9">Part of the binding-protein-dependent transport system for D-xylose. Probably responsible for the translocation of the substrate across the membrane.</text>
</comment>
<feature type="transmembrane region" description="Helical" evidence="11">
    <location>
        <begin position="349"/>
        <end position="369"/>
    </location>
</feature>
<evidence type="ECO:0000313" key="13">
    <source>
        <dbReference type="Proteomes" id="UP000032668"/>
    </source>
</evidence>
<keyword evidence="8 11" id="KW-0472">Membrane</keyword>
<keyword evidence="2" id="KW-0813">Transport</keyword>
<dbReference type="GO" id="GO:0022857">
    <property type="term" value="F:transmembrane transporter activity"/>
    <property type="evidence" value="ECO:0007669"/>
    <property type="project" value="InterPro"/>
</dbReference>
<dbReference type="CDD" id="cd06579">
    <property type="entry name" value="TM_PBP1_transp_AraH_like"/>
    <property type="match status" value="1"/>
</dbReference>
<dbReference type="Proteomes" id="UP000032668">
    <property type="component" value="Unassembled WGS sequence"/>
</dbReference>
<evidence type="ECO:0000256" key="9">
    <source>
        <dbReference type="ARBA" id="ARBA00035611"/>
    </source>
</evidence>
<dbReference type="GO" id="GO:0005886">
    <property type="term" value="C:plasma membrane"/>
    <property type="evidence" value="ECO:0007669"/>
    <property type="project" value="UniProtKB-SubCell"/>
</dbReference>
<dbReference type="PANTHER" id="PTHR32196:SF32">
    <property type="entry name" value="XYLOSE TRANSPORT SYSTEM PERMEASE PROTEIN XYLH"/>
    <property type="match status" value="1"/>
</dbReference>
<proteinExistence type="predicted"/>
<feature type="transmembrane region" description="Helical" evidence="11">
    <location>
        <begin position="185"/>
        <end position="205"/>
    </location>
</feature>
<organism evidence="12 13">
    <name type="scientific">Acidocella aminolytica 101 = DSM 11237</name>
    <dbReference type="NCBI Taxonomy" id="1120923"/>
    <lineage>
        <taxon>Bacteria</taxon>
        <taxon>Pseudomonadati</taxon>
        <taxon>Pseudomonadota</taxon>
        <taxon>Alphaproteobacteria</taxon>
        <taxon>Acetobacterales</taxon>
        <taxon>Acidocellaceae</taxon>
        <taxon>Acidocella</taxon>
    </lineage>
</organism>
<keyword evidence="13" id="KW-1185">Reference proteome</keyword>
<evidence type="ECO:0000256" key="11">
    <source>
        <dbReference type="SAM" id="Phobius"/>
    </source>
</evidence>
<feature type="transmembrane region" description="Helical" evidence="11">
    <location>
        <begin position="31"/>
        <end position="51"/>
    </location>
</feature>
<feature type="transmembrane region" description="Helical" evidence="11">
    <location>
        <begin position="375"/>
        <end position="394"/>
    </location>
</feature>
<feature type="transmembrane region" description="Helical" evidence="11">
    <location>
        <begin position="245"/>
        <end position="263"/>
    </location>
</feature>
<evidence type="ECO:0000256" key="6">
    <source>
        <dbReference type="ARBA" id="ARBA00022692"/>
    </source>
</evidence>
<evidence type="ECO:0000313" key="12">
    <source>
        <dbReference type="EMBL" id="GAN82082.1"/>
    </source>
</evidence>
<keyword evidence="4" id="KW-0997">Cell inner membrane</keyword>
<dbReference type="EMBL" id="BANC01000149">
    <property type="protein sequence ID" value="GAN82082.1"/>
    <property type="molecule type" value="Genomic_DNA"/>
</dbReference>
<dbReference type="RefSeq" id="WP_241869478.1">
    <property type="nucleotide sequence ID" value="NZ_BANC01000149.1"/>
</dbReference>
<dbReference type="AlphaFoldDB" id="A0A0D6PK83"/>
<dbReference type="STRING" id="1120923.SAMN02746095_03366"/>
<dbReference type="Pfam" id="PF02653">
    <property type="entry name" value="BPD_transp_2"/>
    <property type="match status" value="1"/>
</dbReference>
<evidence type="ECO:0000256" key="8">
    <source>
        <dbReference type="ARBA" id="ARBA00023136"/>
    </source>
</evidence>
<keyword evidence="3" id="KW-1003">Cell membrane</keyword>
<evidence type="ECO:0000256" key="3">
    <source>
        <dbReference type="ARBA" id="ARBA00022475"/>
    </source>
</evidence>
<protein>
    <recommendedName>
        <fullName evidence="10">Xylose transport system permease protein XylH</fullName>
    </recommendedName>
</protein>
<dbReference type="PANTHER" id="PTHR32196">
    <property type="entry name" value="ABC TRANSPORTER PERMEASE PROTEIN YPHD-RELATED-RELATED"/>
    <property type="match status" value="1"/>
</dbReference>
<evidence type="ECO:0000256" key="10">
    <source>
        <dbReference type="ARBA" id="ARBA00035686"/>
    </source>
</evidence>
<feature type="transmembrane region" description="Helical" evidence="11">
    <location>
        <begin position="217"/>
        <end position="239"/>
    </location>
</feature>
<dbReference type="InterPro" id="IPR001851">
    <property type="entry name" value="ABC_transp_permease"/>
</dbReference>
<keyword evidence="6 11" id="KW-0812">Transmembrane</keyword>
<accession>A0A0D6PK83</accession>
<keyword evidence="5" id="KW-0762">Sugar transport</keyword>
<reference evidence="12 13" key="1">
    <citation type="submission" date="2012-11" db="EMBL/GenBank/DDBJ databases">
        <title>Whole genome sequence of Acidocella aminolytica 101 = DSM 11237.</title>
        <authorList>
            <person name="Azuma Y."/>
            <person name="Higashiura N."/>
            <person name="Hirakawa H."/>
            <person name="Matsushita K."/>
        </authorList>
    </citation>
    <scope>NUCLEOTIDE SEQUENCE [LARGE SCALE GENOMIC DNA]</scope>
    <source>
        <strain evidence="13">101 / DSM 11237</strain>
    </source>
</reference>
<keyword evidence="7 11" id="KW-1133">Transmembrane helix</keyword>
<comment type="subcellular location">
    <subcellularLocation>
        <location evidence="1">Cell membrane</location>
        <topology evidence="1">Multi-pass membrane protein</topology>
    </subcellularLocation>
</comment>
<sequence length="404" mass="42325">MSTNAVNTMTTTEIQSPLHRWVQKLMHSTDLGMMPVIAALIAIWIVFEFLNPHFLTPRNLSNLSAQIVVTGTLALAETFVILLGMIDLSIGWSSVVAASVFSVGTVFLNLPVWPCVFLGIGASVLLGFLQGLLVSRIGVPSFVVSLGGAMIAEGLVLAMLTQHGGSVPLSDNLSTAVGTLNVPPAWSWGISLVLFAAFAIVMLMRHADRRKRGAGEAHTIVIAKLAFMLAVVVIGVGLLCAYQGIPVLLMIFLAALFFCAFLTKSMRYGRHLYAVGGNAEAARRSGINVRFIQLSAFTIAGALVGLGGLLDAARLGVASATIGDGDVLLNAVAAAVIGGTSLFGGRGSVYGAFFGALVIASITNGMNLVGAPSSVRFGVEGFILLIAITLDTVLRQRRMRSGRA</sequence>
<evidence type="ECO:0000256" key="2">
    <source>
        <dbReference type="ARBA" id="ARBA00022448"/>
    </source>
</evidence>
<feature type="transmembrane region" description="Helical" evidence="11">
    <location>
        <begin position="291"/>
        <end position="310"/>
    </location>
</feature>
<comment type="caution">
    <text evidence="12">The sequence shown here is derived from an EMBL/GenBank/DDBJ whole genome shotgun (WGS) entry which is preliminary data.</text>
</comment>
<feature type="transmembrane region" description="Helical" evidence="11">
    <location>
        <begin position="116"/>
        <end position="135"/>
    </location>
</feature>
<evidence type="ECO:0000256" key="5">
    <source>
        <dbReference type="ARBA" id="ARBA00022597"/>
    </source>
</evidence>
<evidence type="ECO:0000256" key="4">
    <source>
        <dbReference type="ARBA" id="ARBA00022519"/>
    </source>
</evidence>
<evidence type="ECO:0000256" key="7">
    <source>
        <dbReference type="ARBA" id="ARBA00022989"/>
    </source>
</evidence>
<evidence type="ECO:0000256" key="1">
    <source>
        <dbReference type="ARBA" id="ARBA00004651"/>
    </source>
</evidence>
<feature type="transmembrane region" description="Helical" evidence="11">
    <location>
        <begin position="142"/>
        <end position="165"/>
    </location>
</feature>
<name>A0A0D6PK83_9PROT</name>
<feature type="transmembrane region" description="Helical" evidence="11">
    <location>
        <begin position="63"/>
        <end position="83"/>
    </location>
</feature>